<dbReference type="RefSeq" id="WP_193534318.1">
    <property type="nucleotide sequence ID" value="NZ_JADCLJ010000006.1"/>
</dbReference>
<keyword evidence="3" id="KW-0645">Protease</keyword>
<dbReference type="PRINTS" id="PR00765">
    <property type="entry name" value="CRBOXYPTASEA"/>
</dbReference>
<evidence type="ECO:0000256" key="4">
    <source>
        <dbReference type="ARBA" id="ARBA00022723"/>
    </source>
</evidence>
<dbReference type="PANTHER" id="PTHR11705:SF143">
    <property type="entry name" value="SLL0236 PROTEIN"/>
    <property type="match status" value="1"/>
</dbReference>
<dbReference type="PROSITE" id="PS00132">
    <property type="entry name" value="CARBOXYPEPT_ZN_1"/>
    <property type="match status" value="1"/>
</dbReference>
<comment type="similarity">
    <text evidence="2 8">Belongs to the peptidase M14 family.</text>
</comment>
<keyword evidence="4" id="KW-0479">Metal-binding</keyword>
<evidence type="ECO:0000313" key="11">
    <source>
        <dbReference type="Proteomes" id="UP001516662"/>
    </source>
</evidence>
<evidence type="ECO:0000256" key="7">
    <source>
        <dbReference type="ARBA" id="ARBA00023049"/>
    </source>
</evidence>
<keyword evidence="5" id="KW-0378">Hydrolase</keyword>
<dbReference type="InterPro" id="IPR057246">
    <property type="entry name" value="CARBOXYPEPT_ZN_1"/>
</dbReference>
<dbReference type="Pfam" id="PF00246">
    <property type="entry name" value="Peptidase_M14"/>
    <property type="match status" value="1"/>
</dbReference>
<dbReference type="Proteomes" id="UP001516662">
    <property type="component" value="Unassembled WGS sequence"/>
</dbReference>
<name>A0ABR9QEB6_9BACI</name>
<sequence>MSRIYLITLAFIVLYPTITFSAEIVNPQQVYTYEEMTRDLSLLKEKYPEELEVISIGSTTFGRDIPTVKLGKGSKNVLFIGSHHGREWLTTNLLMEMIEVYSEAYHTKENLFGFDTSILDNVSIWFVPMLNPDGVTIQQQGADGFPLSYKEILLEMNENDLDFKKWKANGVGIDLNRQYPAGWDEITGDSPHVSYHYYKGSRPLEAEEVRALVRFTYEIDPLIAVAYHSSGRVLYWYYNNRPHLVERDKRIAEKFSKMTGYELEDPPENAVGGGYTDWFISEFKRPAFTAEISFNVTETNPPLYVFSEEWRRNKAIGLMIASEATKIN</sequence>
<gene>
    <name evidence="10" type="ORF">IMZ08_02000</name>
</gene>
<accession>A0ABR9QEB6</accession>
<dbReference type="SUPFAM" id="SSF53187">
    <property type="entry name" value="Zn-dependent exopeptidases"/>
    <property type="match status" value="1"/>
</dbReference>
<dbReference type="SMART" id="SM00631">
    <property type="entry name" value="Zn_pept"/>
    <property type="match status" value="1"/>
</dbReference>
<keyword evidence="11" id="KW-1185">Reference proteome</keyword>
<comment type="cofactor">
    <cofactor evidence="1">
        <name>Zn(2+)</name>
        <dbReference type="ChEBI" id="CHEBI:29105"/>
    </cofactor>
</comment>
<dbReference type="GO" id="GO:0004180">
    <property type="term" value="F:carboxypeptidase activity"/>
    <property type="evidence" value="ECO:0007669"/>
    <property type="project" value="UniProtKB-KW"/>
</dbReference>
<evidence type="ECO:0000256" key="8">
    <source>
        <dbReference type="PROSITE-ProRule" id="PRU01379"/>
    </source>
</evidence>
<feature type="domain" description="Peptidase M14" evidence="9">
    <location>
        <begin position="29"/>
        <end position="324"/>
    </location>
</feature>
<evidence type="ECO:0000313" key="10">
    <source>
        <dbReference type="EMBL" id="MBE4906830.1"/>
    </source>
</evidence>
<proteinExistence type="inferred from homology"/>
<organism evidence="10 11">
    <name type="scientific">Litchfieldia luteola</name>
    <dbReference type="NCBI Taxonomy" id="682179"/>
    <lineage>
        <taxon>Bacteria</taxon>
        <taxon>Bacillati</taxon>
        <taxon>Bacillota</taxon>
        <taxon>Bacilli</taxon>
        <taxon>Bacillales</taxon>
        <taxon>Bacillaceae</taxon>
        <taxon>Litchfieldia</taxon>
    </lineage>
</organism>
<evidence type="ECO:0000256" key="3">
    <source>
        <dbReference type="ARBA" id="ARBA00022670"/>
    </source>
</evidence>
<dbReference type="PROSITE" id="PS52035">
    <property type="entry name" value="PEPTIDASE_M14"/>
    <property type="match status" value="1"/>
</dbReference>
<dbReference type="EMBL" id="JADCLJ010000006">
    <property type="protein sequence ID" value="MBE4906830.1"/>
    <property type="molecule type" value="Genomic_DNA"/>
</dbReference>
<reference evidence="10 11" key="1">
    <citation type="submission" date="2020-10" db="EMBL/GenBank/DDBJ databases">
        <title>Bacillus sp. HD4P25, an endophyte from a halophyte.</title>
        <authorList>
            <person name="Sun J.-Q."/>
        </authorList>
    </citation>
    <scope>NUCLEOTIDE SEQUENCE [LARGE SCALE GENOMIC DNA]</scope>
    <source>
        <strain evidence="10 11">YIM 93174</strain>
    </source>
</reference>
<dbReference type="PANTHER" id="PTHR11705">
    <property type="entry name" value="PROTEASE FAMILY M14 CARBOXYPEPTIDASE A,B"/>
    <property type="match status" value="1"/>
</dbReference>
<protein>
    <submittedName>
        <fullName evidence="10">Carboxypeptidase</fullName>
    </submittedName>
</protein>
<evidence type="ECO:0000256" key="5">
    <source>
        <dbReference type="ARBA" id="ARBA00022801"/>
    </source>
</evidence>
<evidence type="ECO:0000256" key="2">
    <source>
        <dbReference type="ARBA" id="ARBA00005988"/>
    </source>
</evidence>
<evidence type="ECO:0000259" key="9">
    <source>
        <dbReference type="PROSITE" id="PS52035"/>
    </source>
</evidence>
<keyword evidence="7" id="KW-0482">Metalloprotease</keyword>
<dbReference type="InterPro" id="IPR000834">
    <property type="entry name" value="Peptidase_M14"/>
</dbReference>
<feature type="active site" description="Proton donor/acceptor" evidence="8">
    <location>
        <position position="291"/>
    </location>
</feature>
<dbReference type="Gene3D" id="3.40.630.10">
    <property type="entry name" value="Zn peptidases"/>
    <property type="match status" value="1"/>
</dbReference>
<keyword evidence="6" id="KW-0862">Zinc</keyword>
<keyword evidence="10" id="KW-0121">Carboxypeptidase</keyword>
<comment type="caution">
    <text evidence="10">The sequence shown here is derived from an EMBL/GenBank/DDBJ whole genome shotgun (WGS) entry which is preliminary data.</text>
</comment>
<evidence type="ECO:0000256" key="6">
    <source>
        <dbReference type="ARBA" id="ARBA00022833"/>
    </source>
</evidence>
<evidence type="ECO:0000256" key="1">
    <source>
        <dbReference type="ARBA" id="ARBA00001947"/>
    </source>
</evidence>